<dbReference type="Pfam" id="PF05402">
    <property type="entry name" value="PqqD"/>
    <property type="match status" value="1"/>
</dbReference>
<dbReference type="AlphaFoldDB" id="W4LK36"/>
<dbReference type="InterPro" id="IPR041881">
    <property type="entry name" value="PqqD_sf"/>
</dbReference>
<organism evidence="1 2">
    <name type="scientific">Entotheonella factor</name>
    <dbReference type="NCBI Taxonomy" id="1429438"/>
    <lineage>
        <taxon>Bacteria</taxon>
        <taxon>Pseudomonadati</taxon>
        <taxon>Nitrospinota/Tectimicrobiota group</taxon>
        <taxon>Candidatus Tectimicrobiota</taxon>
        <taxon>Candidatus Entotheonellia</taxon>
        <taxon>Candidatus Entotheonellales</taxon>
        <taxon>Candidatus Entotheonellaceae</taxon>
        <taxon>Candidatus Entotheonella</taxon>
    </lineage>
</organism>
<dbReference type="InterPro" id="IPR008792">
    <property type="entry name" value="PQQD"/>
</dbReference>
<accession>W4LK36</accession>
<keyword evidence="2" id="KW-1185">Reference proteome</keyword>
<comment type="caution">
    <text evidence="1">The sequence shown here is derived from an EMBL/GenBank/DDBJ whole genome shotgun (WGS) entry which is preliminary data.</text>
</comment>
<sequence>MTYLQQRQDCVTRQIGDETIIVPVRSHVADLEAIYTLNELGSLIWKLLDGHTNTHQIAATLCESYDVMYSEALQDVHAFLNALEAAGLIVHPTAQGA</sequence>
<reference evidence="1 2" key="1">
    <citation type="journal article" date="2014" name="Nature">
        <title>An environmental bacterial taxon with a large and distinct metabolic repertoire.</title>
        <authorList>
            <person name="Wilson M.C."/>
            <person name="Mori T."/>
            <person name="Ruckert C."/>
            <person name="Uria A.R."/>
            <person name="Helf M.J."/>
            <person name="Takada K."/>
            <person name="Gernert C."/>
            <person name="Steffens U.A."/>
            <person name="Heycke N."/>
            <person name="Schmitt S."/>
            <person name="Rinke C."/>
            <person name="Helfrich E.J."/>
            <person name="Brachmann A.O."/>
            <person name="Gurgui C."/>
            <person name="Wakimoto T."/>
            <person name="Kracht M."/>
            <person name="Crusemann M."/>
            <person name="Hentschel U."/>
            <person name="Abe I."/>
            <person name="Matsunaga S."/>
            <person name="Kalinowski J."/>
            <person name="Takeyama H."/>
            <person name="Piel J."/>
        </authorList>
    </citation>
    <scope>NUCLEOTIDE SEQUENCE [LARGE SCALE GENOMIC DNA]</scope>
    <source>
        <strain evidence="2">TSY1</strain>
    </source>
</reference>
<protein>
    <recommendedName>
        <fullName evidence="3">PqqD family protein</fullName>
    </recommendedName>
</protein>
<gene>
    <name evidence="1" type="ORF">ETSY1_19430</name>
</gene>
<dbReference type="HOGENOM" id="CLU_159325_0_2_7"/>
<proteinExistence type="predicted"/>
<dbReference type="Gene3D" id="1.10.10.1150">
    <property type="entry name" value="Coenzyme PQQ synthesis protein D (PqqD)"/>
    <property type="match status" value="1"/>
</dbReference>
<name>W4LK36_ENTF1</name>
<evidence type="ECO:0000313" key="1">
    <source>
        <dbReference type="EMBL" id="ETW98269.1"/>
    </source>
</evidence>
<evidence type="ECO:0008006" key="3">
    <source>
        <dbReference type="Google" id="ProtNLM"/>
    </source>
</evidence>
<dbReference type="EMBL" id="AZHW01000569">
    <property type="protein sequence ID" value="ETW98269.1"/>
    <property type="molecule type" value="Genomic_DNA"/>
</dbReference>
<dbReference type="Proteomes" id="UP000019141">
    <property type="component" value="Unassembled WGS sequence"/>
</dbReference>
<evidence type="ECO:0000313" key="2">
    <source>
        <dbReference type="Proteomes" id="UP000019141"/>
    </source>
</evidence>